<dbReference type="EMBL" id="JACJIA010000025">
    <property type="protein sequence ID" value="MBA8957540.1"/>
    <property type="molecule type" value="Genomic_DNA"/>
</dbReference>
<dbReference type="InterPro" id="IPR000086">
    <property type="entry name" value="NUDIX_hydrolase_dom"/>
</dbReference>
<dbReference type="GO" id="GO:0035539">
    <property type="term" value="F:8-oxo-7,8-dihydrodeoxyguanosine triphosphate pyrophosphatase activity"/>
    <property type="evidence" value="ECO:0007669"/>
    <property type="project" value="UniProtKB-EC"/>
</dbReference>
<evidence type="ECO:0000256" key="1">
    <source>
        <dbReference type="ARBA" id="ARBA00001946"/>
    </source>
</evidence>
<protein>
    <submittedName>
        <fullName evidence="4">8-oxo-dGTP diphosphatase</fullName>
        <ecNumber evidence="4">3.6.1.55</ecNumber>
    </submittedName>
</protein>
<feature type="domain" description="Nudix hydrolase" evidence="3">
    <location>
        <begin position="21"/>
        <end position="153"/>
    </location>
</feature>
<proteinExistence type="predicted"/>
<gene>
    <name evidence="4" type="ORF">HNR61_009233</name>
</gene>
<organism evidence="4 5">
    <name type="scientific">Actinomadura namibiensis</name>
    <dbReference type="NCBI Taxonomy" id="182080"/>
    <lineage>
        <taxon>Bacteria</taxon>
        <taxon>Bacillati</taxon>
        <taxon>Actinomycetota</taxon>
        <taxon>Actinomycetes</taxon>
        <taxon>Streptosporangiales</taxon>
        <taxon>Thermomonosporaceae</taxon>
        <taxon>Actinomadura</taxon>
    </lineage>
</organism>
<dbReference type="Proteomes" id="UP000572680">
    <property type="component" value="Unassembled WGS sequence"/>
</dbReference>
<sequence>MTTVQGIDFQALVDRADRDGVQRIVVGAVVHAAGRVLVLRRSGGDAFLPGIEELPSGGVDPGEDLPTALRRELAEEIGRGGPLALDPGFVTHFDYVSGSGRRARQYTFGLAHDGGPVSLSPEHTGFRWLAPADLAGSDVTEETARTVHAWAAARSNPVPWH</sequence>
<comment type="caution">
    <text evidence="4">The sequence shown here is derived from an EMBL/GenBank/DDBJ whole genome shotgun (WGS) entry which is preliminary data.</text>
</comment>
<keyword evidence="2 4" id="KW-0378">Hydrolase</keyword>
<dbReference type="PROSITE" id="PS00893">
    <property type="entry name" value="NUDIX_BOX"/>
    <property type="match status" value="1"/>
</dbReference>
<dbReference type="RefSeq" id="WP_182849349.1">
    <property type="nucleotide sequence ID" value="NZ_BAAALP010000061.1"/>
</dbReference>
<name>A0A7W3M0H4_ACTNM</name>
<dbReference type="SUPFAM" id="SSF55811">
    <property type="entry name" value="Nudix"/>
    <property type="match status" value="1"/>
</dbReference>
<evidence type="ECO:0000313" key="4">
    <source>
        <dbReference type="EMBL" id="MBA8957540.1"/>
    </source>
</evidence>
<evidence type="ECO:0000313" key="5">
    <source>
        <dbReference type="Proteomes" id="UP000572680"/>
    </source>
</evidence>
<keyword evidence="5" id="KW-1185">Reference proteome</keyword>
<dbReference type="PANTHER" id="PTHR43046">
    <property type="entry name" value="GDP-MANNOSE MANNOSYL HYDROLASE"/>
    <property type="match status" value="1"/>
</dbReference>
<dbReference type="EC" id="3.6.1.55" evidence="4"/>
<evidence type="ECO:0000259" key="3">
    <source>
        <dbReference type="PROSITE" id="PS51462"/>
    </source>
</evidence>
<dbReference type="InterPro" id="IPR020084">
    <property type="entry name" value="NUDIX_hydrolase_CS"/>
</dbReference>
<dbReference type="PANTHER" id="PTHR43046:SF14">
    <property type="entry name" value="MUTT_NUDIX FAMILY PROTEIN"/>
    <property type="match status" value="1"/>
</dbReference>
<reference evidence="4 5" key="1">
    <citation type="submission" date="2020-08" db="EMBL/GenBank/DDBJ databases">
        <title>Genomic Encyclopedia of Type Strains, Phase IV (KMG-IV): sequencing the most valuable type-strain genomes for metagenomic binning, comparative biology and taxonomic classification.</title>
        <authorList>
            <person name="Goeker M."/>
        </authorList>
    </citation>
    <scope>NUCLEOTIDE SEQUENCE [LARGE SCALE GENOMIC DNA]</scope>
    <source>
        <strain evidence="4 5">DSM 44197</strain>
    </source>
</reference>
<dbReference type="Gene3D" id="3.90.79.10">
    <property type="entry name" value="Nucleoside Triphosphate Pyrophosphohydrolase"/>
    <property type="match status" value="1"/>
</dbReference>
<evidence type="ECO:0000256" key="2">
    <source>
        <dbReference type="ARBA" id="ARBA00022801"/>
    </source>
</evidence>
<accession>A0A7W3M0H4</accession>
<dbReference type="AlphaFoldDB" id="A0A7W3M0H4"/>
<dbReference type="PROSITE" id="PS51462">
    <property type="entry name" value="NUDIX"/>
    <property type="match status" value="1"/>
</dbReference>
<dbReference type="InterPro" id="IPR015797">
    <property type="entry name" value="NUDIX_hydrolase-like_dom_sf"/>
</dbReference>
<dbReference type="Pfam" id="PF00293">
    <property type="entry name" value="NUDIX"/>
    <property type="match status" value="1"/>
</dbReference>
<comment type="cofactor">
    <cofactor evidence="1">
        <name>Mg(2+)</name>
        <dbReference type="ChEBI" id="CHEBI:18420"/>
    </cofactor>
</comment>